<keyword evidence="6" id="KW-0479">Metal-binding</keyword>
<proteinExistence type="inferred from homology"/>
<dbReference type="GO" id="GO:0008270">
    <property type="term" value="F:zinc ion binding"/>
    <property type="evidence" value="ECO:0007669"/>
    <property type="project" value="UniProtKB-KW"/>
</dbReference>
<keyword evidence="11" id="KW-0539">Nucleus</keyword>
<dbReference type="PANTHER" id="PTHR45861">
    <property type="entry name" value="DNA POLYMERASE ALPHA CATALYTIC SUBUNIT"/>
    <property type="match status" value="1"/>
</dbReference>
<dbReference type="CDD" id="cd05532">
    <property type="entry name" value="POLBc_alpha"/>
    <property type="match status" value="1"/>
</dbReference>
<dbReference type="PROSITE" id="PS00116">
    <property type="entry name" value="DNA_POLYMERASE_B"/>
    <property type="match status" value="1"/>
</dbReference>
<reference evidence="16" key="1">
    <citation type="journal article" date="2022" name="Proc. Natl. Acad. Sci. U.S.A.">
        <title>Life cycle and functional genomics of the unicellular red alga Galdieria for elucidating algal and plant evolution and industrial use.</title>
        <authorList>
            <person name="Hirooka S."/>
            <person name="Itabashi T."/>
            <person name="Ichinose T.M."/>
            <person name="Onuma R."/>
            <person name="Fujiwara T."/>
            <person name="Yamashita S."/>
            <person name="Jong L.W."/>
            <person name="Tomita R."/>
            <person name="Iwane A.H."/>
            <person name="Miyagishima S.Y."/>
        </authorList>
    </citation>
    <scope>NUCLEOTIDE SEQUENCE</scope>
    <source>
        <strain evidence="16">NBRC 102759</strain>
    </source>
</reference>
<dbReference type="InterPro" id="IPR043502">
    <property type="entry name" value="DNA/RNA_pol_sf"/>
</dbReference>
<keyword evidence="3 12" id="KW-0808">Transferase</keyword>
<keyword evidence="17" id="KW-1185">Reference proteome</keyword>
<dbReference type="Pfam" id="PF03104">
    <property type="entry name" value="DNA_pol_B_exo1"/>
    <property type="match status" value="1"/>
</dbReference>
<dbReference type="GO" id="GO:0005658">
    <property type="term" value="C:alpha DNA polymerase:primase complex"/>
    <property type="evidence" value="ECO:0007669"/>
    <property type="project" value="TreeGrafter"/>
</dbReference>
<organism evidence="16 17">
    <name type="scientific">Galdieria partita</name>
    <dbReference type="NCBI Taxonomy" id="83374"/>
    <lineage>
        <taxon>Eukaryota</taxon>
        <taxon>Rhodophyta</taxon>
        <taxon>Bangiophyceae</taxon>
        <taxon>Galdieriales</taxon>
        <taxon>Galdieriaceae</taxon>
        <taxon>Galdieria</taxon>
    </lineage>
</organism>
<dbReference type="InterPro" id="IPR006133">
    <property type="entry name" value="DNA-dir_DNA_pol_B_exonuc"/>
</dbReference>
<dbReference type="EC" id="2.7.7.7" evidence="12"/>
<keyword evidence="7" id="KW-0863">Zinc-finger</keyword>
<dbReference type="InterPro" id="IPR045846">
    <property type="entry name" value="POLBc_alpha"/>
</dbReference>
<evidence type="ECO:0000256" key="9">
    <source>
        <dbReference type="ARBA" id="ARBA00022932"/>
    </source>
</evidence>
<dbReference type="GO" id="GO:0006273">
    <property type="term" value="P:lagging strand elongation"/>
    <property type="evidence" value="ECO:0007669"/>
    <property type="project" value="TreeGrafter"/>
</dbReference>
<dbReference type="Proteomes" id="UP001061958">
    <property type="component" value="Unassembled WGS sequence"/>
</dbReference>
<dbReference type="Gene3D" id="2.40.50.730">
    <property type="match status" value="1"/>
</dbReference>
<feature type="region of interest" description="Disordered" evidence="13">
    <location>
        <begin position="21"/>
        <end position="102"/>
    </location>
</feature>
<evidence type="ECO:0000256" key="11">
    <source>
        <dbReference type="ARBA" id="ARBA00023242"/>
    </source>
</evidence>
<protein>
    <recommendedName>
        <fullName evidence="12">DNA polymerase</fullName>
        <ecNumber evidence="12">2.7.7.7</ecNumber>
    </recommendedName>
</protein>
<dbReference type="Gene3D" id="1.10.132.60">
    <property type="entry name" value="DNA polymerase family B, C-terminal domain"/>
    <property type="match status" value="1"/>
</dbReference>
<dbReference type="GO" id="GO:0003887">
    <property type="term" value="F:DNA-directed DNA polymerase activity"/>
    <property type="evidence" value="ECO:0007669"/>
    <property type="project" value="UniProtKB-KW"/>
</dbReference>
<dbReference type="OrthoDB" id="6755010at2759"/>
<accession>A0A9C7PX87</accession>
<dbReference type="InterPro" id="IPR006134">
    <property type="entry name" value="DNA-dir_DNA_pol_B_multi_dom"/>
</dbReference>
<dbReference type="Pfam" id="PF00136">
    <property type="entry name" value="DNA_pol_B"/>
    <property type="match status" value="1"/>
</dbReference>
<evidence type="ECO:0000256" key="8">
    <source>
        <dbReference type="ARBA" id="ARBA00022833"/>
    </source>
</evidence>
<keyword evidence="5 12" id="KW-0235">DNA replication</keyword>
<comment type="caution">
    <text evidence="16">The sequence shown here is derived from an EMBL/GenBank/DDBJ whole genome shotgun (WGS) entry which is preliminary data.</text>
</comment>
<feature type="domain" description="DNA-directed DNA polymerase family B exonuclease" evidence="15">
    <location>
        <begin position="421"/>
        <end position="680"/>
    </location>
</feature>
<reference evidence="16" key="2">
    <citation type="submission" date="2022-01" db="EMBL/GenBank/DDBJ databases">
        <authorList>
            <person name="Hirooka S."/>
            <person name="Miyagishima S.Y."/>
        </authorList>
    </citation>
    <scope>NUCLEOTIDE SEQUENCE</scope>
    <source>
        <strain evidence="16">NBRC 102759</strain>
    </source>
</reference>
<dbReference type="Gene3D" id="3.30.70.2820">
    <property type="match status" value="1"/>
</dbReference>
<evidence type="ECO:0000259" key="15">
    <source>
        <dbReference type="Pfam" id="PF03104"/>
    </source>
</evidence>
<dbReference type="GO" id="GO:0006272">
    <property type="term" value="P:leading strand elongation"/>
    <property type="evidence" value="ECO:0007669"/>
    <property type="project" value="TreeGrafter"/>
</dbReference>
<evidence type="ECO:0000313" key="17">
    <source>
        <dbReference type="Proteomes" id="UP001061958"/>
    </source>
</evidence>
<dbReference type="GO" id="GO:0003697">
    <property type="term" value="F:single-stranded DNA binding"/>
    <property type="evidence" value="ECO:0007669"/>
    <property type="project" value="TreeGrafter"/>
</dbReference>
<dbReference type="InterPro" id="IPR036397">
    <property type="entry name" value="RNaseH_sf"/>
</dbReference>
<feature type="domain" description="DNA-directed DNA polymerase family B multifunctional" evidence="14">
    <location>
        <begin position="748"/>
        <end position="1203"/>
    </location>
</feature>
<comment type="subcellular location">
    <subcellularLocation>
        <location evidence="1">Nucleus</location>
    </subcellularLocation>
</comment>
<evidence type="ECO:0000256" key="6">
    <source>
        <dbReference type="ARBA" id="ARBA00022723"/>
    </source>
</evidence>
<evidence type="ECO:0000256" key="5">
    <source>
        <dbReference type="ARBA" id="ARBA00022705"/>
    </source>
</evidence>
<name>A0A9C7PX87_9RHOD</name>
<dbReference type="Gene3D" id="3.30.420.10">
    <property type="entry name" value="Ribonuclease H-like superfamily/Ribonuclease H"/>
    <property type="match status" value="1"/>
</dbReference>
<evidence type="ECO:0000256" key="2">
    <source>
        <dbReference type="ARBA" id="ARBA00005755"/>
    </source>
</evidence>
<dbReference type="SMART" id="SM00486">
    <property type="entry name" value="POLBc"/>
    <property type="match status" value="1"/>
</dbReference>
<dbReference type="GO" id="GO:0000166">
    <property type="term" value="F:nucleotide binding"/>
    <property type="evidence" value="ECO:0007669"/>
    <property type="project" value="InterPro"/>
</dbReference>
<dbReference type="Gene3D" id="3.90.1600.10">
    <property type="entry name" value="Palm domain of DNA polymerase"/>
    <property type="match status" value="2"/>
</dbReference>
<dbReference type="GO" id="GO:0003688">
    <property type="term" value="F:DNA replication origin binding"/>
    <property type="evidence" value="ECO:0007669"/>
    <property type="project" value="TreeGrafter"/>
</dbReference>
<dbReference type="GO" id="GO:1902975">
    <property type="term" value="P:mitotic DNA replication initiation"/>
    <property type="evidence" value="ECO:0007669"/>
    <property type="project" value="InterPro"/>
</dbReference>
<evidence type="ECO:0000256" key="4">
    <source>
        <dbReference type="ARBA" id="ARBA00022695"/>
    </source>
</evidence>
<dbReference type="GO" id="GO:0003682">
    <property type="term" value="F:chromatin binding"/>
    <property type="evidence" value="ECO:0007669"/>
    <property type="project" value="TreeGrafter"/>
</dbReference>
<evidence type="ECO:0000256" key="3">
    <source>
        <dbReference type="ARBA" id="ARBA00022679"/>
    </source>
</evidence>
<keyword evidence="9 12" id="KW-0239">DNA-directed DNA polymerase</keyword>
<evidence type="ECO:0000256" key="7">
    <source>
        <dbReference type="ARBA" id="ARBA00022771"/>
    </source>
</evidence>
<dbReference type="EMBL" id="BQMJ01000031">
    <property type="protein sequence ID" value="GJQ12224.1"/>
    <property type="molecule type" value="Genomic_DNA"/>
</dbReference>
<dbReference type="InterPro" id="IPR006172">
    <property type="entry name" value="DNA-dir_DNA_pol_B"/>
</dbReference>
<comment type="catalytic activity">
    <reaction evidence="12">
        <text>DNA(n) + a 2'-deoxyribonucleoside 5'-triphosphate = DNA(n+1) + diphosphate</text>
        <dbReference type="Rhea" id="RHEA:22508"/>
        <dbReference type="Rhea" id="RHEA-COMP:17339"/>
        <dbReference type="Rhea" id="RHEA-COMP:17340"/>
        <dbReference type="ChEBI" id="CHEBI:33019"/>
        <dbReference type="ChEBI" id="CHEBI:61560"/>
        <dbReference type="ChEBI" id="CHEBI:173112"/>
        <dbReference type="EC" id="2.7.7.7"/>
    </reaction>
</comment>
<evidence type="ECO:0000259" key="14">
    <source>
        <dbReference type="Pfam" id="PF00136"/>
    </source>
</evidence>
<keyword evidence="8" id="KW-0862">Zinc</keyword>
<sequence>MPKRVSTSQFTKKREDVLNTLSKIRKQGGRPSDYYGLEEECTGDDSSKSGDDSSEAEGGQKAFSISEIKKMKRSLDPTKEDRKERKSTKRQTTAQAPIKKIDSAFLFPTPKNYLQPESAQLETSQKESHEISKRLVADELLKELDDNSNEEVKQEFYTNSVDKNQNKGFMEANDNNRFDLAQEVVKATEIEPNNSSENAQLSFALEQNQHKSSVNNRESQNVDLMDISQHDEGEGNYSLYEHNSTQNIFQADSSHYTPCYTEDTEIRFFWYDIEEVISAGGSSLFLFGKGLFCESNDKLQSNEIHPDARPRQILKNVCLYLPNIDRVLYFAPRWNVIQQDSVQEKNEAVELIRSQVFPEVQQIVTPYVPRFVAKPVTRIHPFLDDLRVPKDESHFLKVKYPFKYAPPSKDLSIQGGKTFSRIFGTTTTAMERLLLKKKLKGPGWLRLRNATIPSNMPCSLKCCLQVDSIEDIVPEGKSEVPAEYSTALTFSLLCLSFVFLWNEETNLHEIVAVTGIFYPFLPFEFFQSSVLNSTVQKYVFSIIRPLKNQSFPPEFEKMTARSGHIETVANEAQLLHCFLEKLSNADPDIILGHDLQSFQFDILLHRLSHLQTPNWSILGRLKRSRKLEDYLYSQGASRQERTKKEPSYYMKTLFSGRLIADTLIASKELLPRETNYSLSSLAVSTGVDAKLVSLPDARQTKAYFSSAQSLRGLLDLNTCHAAVSFQLCCKLAALSLSLELAYISGYLWSNCLSFTRAERVEILLCHAFKELFPKAILPDKLDRSKKELLQLVLKSSNTEEQGTITEKVMQGKPSKRKAKYEGGLVLEPKRGLYDSLILQLDFNSLYPSIIQEYNLCFTTTILYESSFQNLDDVVIHTKKKGVLPQVLEKLVQRRREVKELRQKTKDITRQQQLNIEQAALKLTANSVYGCLGAEHSRFGAQTLAALVTQFGRVTLDKTIKIAEKCGFEVIYGDTDSMFLNTGVKDLDAVLEKGRVLKQEVNRNFRSLEIDVEAIYTRMLLLQKKHYAAMRLIDPVSRPGETALEVKGVEMVRHDWCPASRELSRQVIELLLSSKFEREECIHNIISCLRSYIEQIRRNSVPPEKFVITKSLSQKPSDYSNDTNNPHVEVAKRLISKGFPVRTGSYIPYVMCKRTESGYQRTSDTTPVPYHPSELEDAAGNLSVDTQWYIDTQILPPVLRLCEPAFDEAEKDQLLEACGISTTTHKSSSTHSYETCHIFQRRDAAVEKQTFLPWMICCPSCSCEVDFFEITSTKEMKAERLKCIGCDKDYSFGFLVNSLYRWLRYLERQYYDSFWTFVHAKRGEDSWLDSKTGLRKEKLYQTLLELLCRLNSGCLQERLQRINSKQNLTNQLYHDEYRDKLGKLVVRRLNHLGMRHIRLAPLVTPWMAFPQLSH</sequence>
<dbReference type="InterPro" id="IPR023211">
    <property type="entry name" value="DNA_pol_palm_dom_sf"/>
</dbReference>
<dbReference type="PANTHER" id="PTHR45861:SF1">
    <property type="entry name" value="DNA POLYMERASE ALPHA CATALYTIC SUBUNIT"/>
    <property type="match status" value="1"/>
</dbReference>
<dbReference type="InterPro" id="IPR042087">
    <property type="entry name" value="DNA_pol_B_thumb"/>
</dbReference>
<dbReference type="SUPFAM" id="SSF56672">
    <property type="entry name" value="DNA/RNA polymerases"/>
    <property type="match status" value="1"/>
</dbReference>
<keyword evidence="4 12" id="KW-0548">Nucleotidyltransferase</keyword>
<evidence type="ECO:0000256" key="12">
    <source>
        <dbReference type="RuleBase" id="RU000442"/>
    </source>
</evidence>
<evidence type="ECO:0000313" key="16">
    <source>
        <dbReference type="EMBL" id="GJQ12224.1"/>
    </source>
</evidence>
<evidence type="ECO:0000256" key="1">
    <source>
        <dbReference type="ARBA" id="ARBA00004123"/>
    </source>
</evidence>
<comment type="similarity">
    <text evidence="2 12">Belongs to the DNA polymerase type-B family.</text>
</comment>
<dbReference type="InterPro" id="IPR017964">
    <property type="entry name" value="DNA-dir_DNA_pol_B_CS"/>
</dbReference>
<dbReference type="InterPro" id="IPR012337">
    <property type="entry name" value="RNaseH-like_sf"/>
</dbReference>
<dbReference type="PRINTS" id="PR00106">
    <property type="entry name" value="DNAPOLB"/>
</dbReference>
<dbReference type="NCBIfam" id="TIGR00592">
    <property type="entry name" value="pol2"/>
    <property type="match status" value="1"/>
</dbReference>
<keyword evidence="10 12" id="KW-0238">DNA-binding</keyword>
<evidence type="ECO:0000256" key="13">
    <source>
        <dbReference type="SAM" id="MobiDB-lite"/>
    </source>
</evidence>
<evidence type="ECO:0000256" key="10">
    <source>
        <dbReference type="ARBA" id="ARBA00023125"/>
    </source>
</evidence>
<feature type="compositionally biased region" description="Basic and acidic residues" evidence="13">
    <location>
        <begin position="67"/>
        <end position="84"/>
    </location>
</feature>
<dbReference type="SUPFAM" id="SSF53098">
    <property type="entry name" value="Ribonuclease H-like"/>
    <property type="match status" value="1"/>
</dbReference>
<gene>
    <name evidence="16" type="ORF">GpartN1_g4015.t1</name>
</gene>